<keyword evidence="3" id="KW-1185">Reference proteome</keyword>
<dbReference type="RefSeq" id="WP_035234773.1">
    <property type="nucleotide sequence ID" value="NZ_ARXV01000018.1"/>
</dbReference>
<dbReference type="EMBL" id="ARXV01000018">
    <property type="protein sequence ID" value="KGD63427.1"/>
    <property type="molecule type" value="Genomic_DNA"/>
</dbReference>
<dbReference type="Pfam" id="PF07178">
    <property type="entry name" value="TraL"/>
    <property type="match status" value="1"/>
</dbReference>
<accession>A0A095SFV0</accession>
<evidence type="ECO:0000313" key="2">
    <source>
        <dbReference type="EMBL" id="KGD63427.1"/>
    </source>
</evidence>
<sequence>MKPVKIPRRVDEPPHLMMWSADELAPMLIGLVIGVVLGKAFICTVIGLVITNLYRKFRDNHPDGYLLHMLYWTGLPMTKSKTFKNPYIRRYFP</sequence>
<evidence type="ECO:0000256" key="1">
    <source>
        <dbReference type="SAM" id="Phobius"/>
    </source>
</evidence>
<comment type="caution">
    <text evidence="2">The sequence shown here is derived from an EMBL/GenBank/DDBJ whole genome shotgun (WGS) entry which is preliminary data.</text>
</comment>
<dbReference type="OrthoDB" id="9813422at2"/>
<keyword evidence="1" id="KW-1133">Transmembrane helix</keyword>
<proteinExistence type="predicted"/>
<dbReference type="eggNOG" id="ENOG50322GJ">
    <property type="taxonomic scope" value="Bacteria"/>
</dbReference>
<keyword evidence="1" id="KW-0472">Membrane</keyword>
<dbReference type="NCBIfam" id="TIGR02762">
    <property type="entry name" value="TraL_TIGR"/>
    <property type="match status" value="1"/>
</dbReference>
<organism evidence="2 3">
    <name type="scientific">Alcanivorax nanhaiticus</name>
    <dbReference type="NCBI Taxonomy" id="1177154"/>
    <lineage>
        <taxon>Bacteria</taxon>
        <taxon>Pseudomonadati</taxon>
        <taxon>Pseudomonadota</taxon>
        <taxon>Gammaproteobacteria</taxon>
        <taxon>Oceanospirillales</taxon>
        <taxon>Alcanivoracaceae</taxon>
        <taxon>Alcanivorax</taxon>
    </lineage>
</organism>
<reference evidence="2 3" key="1">
    <citation type="submission" date="2012-09" db="EMBL/GenBank/DDBJ databases">
        <title>Genome Sequence of alkane-degrading Bacterium Alcanivorax sp. 19-m-6.</title>
        <authorList>
            <person name="Lai Q."/>
            <person name="Shao Z."/>
        </authorList>
    </citation>
    <scope>NUCLEOTIDE SEQUENCE [LARGE SCALE GENOMIC DNA]</scope>
    <source>
        <strain evidence="2 3">19-m-6</strain>
    </source>
</reference>
<dbReference type="InterPro" id="IPR009838">
    <property type="entry name" value="T4SS_TraL"/>
</dbReference>
<name>A0A095SFV0_9GAMM</name>
<dbReference type="Proteomes" id="UP000029444">
    <property type="component" value="Unassembled WGS sequence"/>
</dbReference>
<feature type="transmembrane region" description="Helical" evidence="1">
    <location>
        <begin position="24"/>
        <end position="50"/>
    </location>
</feature>
<dbReference type="GO" id="GO:0019867">
    <property type="term" value="C:outer membrane"/>
    <property type="evidence" value="ECO:0007669"/>
    <property type="project" value="InterPro"/>
</dbReference>
<dbReference type="AlphaFoldDB" id="A0A095SFV0"/>
<protein>
    <submittedName>
        <fullName evidence="2">Putative type IV conjugative transfer system protein TraL</fullName>
    </submittedName>
</protein>
<keyword evidence="1" id="KW-0812">Transmembrane</keyword>
<dbReference type="STRING" id="1177154.Y5S_03413"/>
<gene>
    <name evidence="2" type="ORF">Y5S_03413</name>
</gene>
<evidence type="ECO:0000313" key="3">
    <source>
        <dbReference type="Proteomes" id="UP000029444"/>
    </source>
</evidence>